<dbReference type="AlphaFoldDB" id="A0A016UYN7"/>
<dbReference type="SUPFAM" id="SSF56219">
    <property type="entry name" value="DNase I-like"/>
    <property type="match status" value="1"/>
</dbReference>
<name>A0A016UYN7_9BILA</name>
<dbReference type="InterPro" id="IPR036691">
    <property type="entry name" value="Endo/exonu/phosph_ase_sf"/>
</dbReference>
<comment type="caution">
    <text evidence="1">The sequence shown here is derived from an EMBL/GenBank/DDBJ whole genome shotgun (WGS) entry which is preliminary data.</text>
</comment>
<dbReference type="Gene3D" id="3.60.10.10">
    <property type="entry name" value="Endonuclease/exonuclease/phosphatase"/>
    <property type="match status" value="1"/>
</dbReference>
<dbReference type="Proteomes" id="UP000024635">
    <property type="component" value="Unassembled WGS sequence"/>
</dbReference>
<organism evidence="1 2">
    <name type="scientific">Ancylostoma ceylanicum</name>
    <dbReference type="NCBI Taxonomy" id="53326"/>
    <lineage>
        <taxon>Eukaryota</taxon>
        <taxon>Metazoa</taxon>
        <taxon>Ecdysozoa</taxon>
        <taxon>Nematoda</taxon>
        <taxon>Chromadorea</taxon>
        <taxon>Rhabditida</taxon>
        <taxon>Rhabditina</taxon>
        <taxon>Rhabditomorpha</taxon>
        <taxon>Strongyloidea</taxon>
        <taxon>Ancylostomatidae</taxon>
        <taxon>Ancylostomatinae</taxon>
        <taxon>Ancylostoma</taxon>
    </lineage>
</organism>
<proteinExistence type="predicted"/>
<gene>
    <name evidence="1" type="primary">Acey_s0023.g878</name>
    <name evidence="1" type="ORF">Y032_0023g878</name>
</gene>
<reference evidence="2" key="1">
    <citation type="journal article" date="2015" name="Nat. Genet.">
        <title>The genome and transcriptome of the zoonotic hookworm Ancylostoma ceylanicum identify infection-specific gene families.</title>
        <authorList>
            <person name="Schwarz E.M."/>
            <person name="Hu Y."/>
            <person name="Antoshechkin I."/>
            <person name="Miller M.M."/>
            <person name="Sternberg P.W."/>
            <person name="Aroian R.V."/>
        </authorList>
    </citation>
    <scope>NUCLEOTIDE SEQUENCE</scope>
    <source>
        <strain evidence="2">HY135</strain>
    </source>
</reference>
<keyword evidence="2" id="KW-1185">Reference proteome</keyword>
<evidence type="ECO:0008006" key="3">
    <source>
        <dbReference type="Google" id="ProtNLM"/>
    </source>
</evidence>
<evidence type="ECO:0000313" key="2">
    <source>
        <dbReference type="Proteomes" id="UP000024635"/>
    </source>
</evidence>
<protein>
    <recommendedName>
        <fullName evidence="3">Endonuclease/exonuclease/phosphatase domain-containing protein</fullName>
    </recommendedName>
</protein>
<dbReference type="OrthoDB" id="5867650at2759"/>
<accession>A0A016UYN7</accession>
<evidence type="ECO:0000313" key="1">
    <source>
        <dbReference type="EMBL" id="EYC20116.1"/>
    </source>
</evidence>
<dbReference type="EMBL" id="JARK01001359">
    <property type="protein sequence ID" value="EYC20116.1"/>
    <property type="molecule type" value="Genomic_DNA"/>
</dbReference>
<sequence length="114" mass="12838">MLGRHPEVAYRRLARLRNAKMRGLPTEGERPRLKRIVRVGSLNIGTLNGKSRELADLMKRRRVDILCLQEAKWKGAKAKVIGDGIKLFCNQLETRGNEVAIAVGGNIRDYVTNT</sequence>